<dbReference type="Gene3D" id="3.40.50.1820">
    <property type="entry name" value="alpha/beta hydrolase"/>
    <property type="match status" value="1"/>
</dbReference>
<dbReference type="InterPro" id="IPR000073">
    <property type="entry name" value="AB_hydrolase_1"/>
</dbReference>
<proteinExistence type="predicted"/>
<dbReference type="SUPFAM" id="SSF53474">
    <property type="entry name" value="alpha/beta-Hydrolases"/>
    <property type="match status" value="1"/>
</dbReference>
<evidence type="ECO:0000256" key="1">
    <source>
        <dbReference type="SAM" id="MobiDB-lite"/>
    </source>
</evidence>
<evidence type="ECO:0000313" key="3">
    <source>
        <dbReference type="EMBL" id="GMI57568.1"/>
    </source>
</evidence>
<reference evidence="3 4" key="1">
    <citation type="journal article" date="2023" name="Commun. Biol.">
        <title>Genome analysis of Parmales, the sister group of diatoms, reveals the evolutionary specialization of diatoms from phago-mixotrophs to photoautotrophs.</title>
        <authorList>
            <person name="Ban H."/>
            <person name="Sato S."/>
            <person name="Yoshikawa S."/>
            <person name="Yamada K."/>
            <person name="Nakamura Y."/>
            <person name="Ichinomiya M."/>
            <person name="Sato N."/>
            <person name="Blanc-Mathieu R."/>
            <person name="Endo H."/>
            <person name="Kuwata A."/>
            <person name="Ogata H."/>
        </authorList>
    </citation>
    <scope>NUCLEOTIDE SEQUENCE [LARGE SCALE GENOMIC DNA]</scope>
</reference>
<gene>
    <name evidence="3" type="ORF">TeGR_g8164</name>
</gene>
<dbReference type="Proteomes" id="UP001165060">
    <property type="component" value="Unassembled WGS sequence"/>
</dbReference>
<name>A0ABQ6NCH6_9STRA</name>
<evidence type="ECO:0000259" key="2">
    <source>
        <dbReference type="Pfam" id="PF12697"/>
    </source>
</evidence>
<dbReference type="InterPro" id="IPR029058">
    <property type="entry name" value="AB_hydrolase_fold"/>
</dbReference>
<comment type="caution">
    <text evidence="3">The sequence shown here is derived from an EMBL/GenBank/DDBJ whole genome shotgun (WGS) entry which is preliminary data.</text>
</comment>
<keyword evidence="4" id="KW-1185">Reference proteome</keyword>
<feature type="domain" description="AB hydrolase-1" evidence="2">
    <location>
        <begin position="62"/>
        <end position="254"/>
    </location>
</feature>
<accession>A0ABQ6NCH6</accession>
<evidence type="ECO:0000313" key="4">
    <source>
        <dbReference type="Proteomes" id="UP001165060"/>
    </source>
</evidence>
<dbReference type="EMBL" id="BRYB01006434">
    <property type="protein sequence ID" value="GMI57568.1"/>
    <property type="molecule type" value="Genomic_DNA"/>
</dbReference>
<feature type="region of interest" description="Disordered" evidence="1">
    <location>
        <begin position="28"/>
        <end position="52"/>
    </location>
</feature>
<protein>
    <recommendedName>
        <fullName evidence="2">AB hydrolase-1 domain-containing protein</fullName>
    </recommendedName>
</protein>
<sequence length="379" mass="40221">MSGFAADAPPAPKEPAAPCELRYRLINPAPVAGSGPPPPPSPEGGGGGQVQVGEGERPEIALLFLHDAAATSSCFDHLFELPTKDTDLFNKFPSYMLDLPGYNEAVGDKLLEAEALNGALMDFVENTVEAKKVVLVGHGLGGYVWILFAAAVAQKLDDIEMTPNPKLRAKAREGFLGGTAVSHVMVVDMDVAERRGPAGDWGEWPADDSFKTKEGGVAALKKGGFKEAEAERLVVAGAAPGGGGEWKSLVRPKSRDHYYKHFLSSATLGVDAIDSLGELEWGEAFTFLLGDNSAHASLCTTRPKLGGPGTICTKDSLEFIRHCMKGCDYLVLEGGHDLHRESVADFVAVLDSIVQVVKNGYDEEEEEEEEGGVEGAGEA</sequence>
<dbReference type="Pfam" id="PF12697">
    <property type="entry name" value="Abhydrolase_6"/>
    <property type="match status" value="1"/>
</dbReference>
<organism evidence="3 4">
    <name type="scientific">Tetraparma gracilis</name>
    <dbReference type="NCBI Taxonomy" id="2962635"/>
    <lineage>
        <taxon>Eukaryota</taxon>
        <taxon>Sar</taxon>
        <taxon>Stramenopiles</taxon>
        <taxon>Ochrophyta</taxon>
        <taxon>Bolidophyceae</taxon>
        <taxon>Parmales</taxon>
        <taxon>Triparmaceae</taxon>
        <taxon>Tetraparma</taxon>
    </lineage>
</organism>